<dbReference type="EMBL" id="CAMGYJ010000010">
    <property type="protein sequence ID" value="CAI0549765.1"/>
    <property type="molecule type" value="Genomic_DNA"/>
</dbReference>
<evidence type="ECO:0000313" key="2">
    <source>
        <dbReference type="EMBL" id="CAI0549765.1"/>
    </source>
</evidence>
<evidence type="ECO:0000256" key="1">
    <source>
        <dbReference type="SAM" id="Phobius"/>
    </source>
</evidence>
<reference evidence="2" key="1">
    <citation type="submission" date="2022-08" db="EMBL/GenBank/DDBJ databases">
        <authorList>
            <person name="Gutierrez-Valencia J."/>
        </authorList>
    </citation>
    <scope>NUCLEOTIDE SEQUENCE</scope>
</reference>
<gene>
    <name evidence="2" type="ORF">LITE_LOCUS45293</name>
</gene>
<evidence type="ECO:0000313" key="3">
    <source>
        <dbReference type="Proteomes" id="UP001154282"/>
    </source>
</evidence>
<keyword evidence="3" id="KW-1185">Reference proteome</keyword>
<proteinExistence type="predicted"/>
<evidence type="ECO:0008006" key="4">
    <source>
        <dbReference type="Google" id="ProtNLM"/>
    </source>
</evidence>
<sequence length="230" mass="26000">MVRLMRSCVQSILKLVNSVVGMVGLAMVLYAVWLIKAWQREIGEFPFGEDENYPAPWFIYSFLGLGATLCVITCLGHVSAETANGCCLYLVSFPEKYMMFMFVLVMVEAAVTADVFLNRDWEKDFPKDPSGSFDKFKDFIRLHFEICKWVGLSIVAVQGLSVLLAVMLKGLGPHPYYDSDDDYIPERSPLLRHRVFPPGYVVGNPILAPRTDTWSIRVNEKVRVLNSAIC</sequence>
<feature type="transmembrane region" description="Helical" evidence="1">
    <location>
        <begin position="97"/>
        <end position="117"/>
    </location>
</feature>
<keyword evidence="1" id="KW-0472">Membrane</keyword>
<feature type="transmembrane region" description="Helical" evidence="1">
    <location>
        <begin position="12"/>
        <end position="35"/>
    </location>
</feature>
<comment type="caution">
    <text evidence="2">The sequence shown here is derived from an EMBL/GenBank/DDBJ whole genome shotgun (WGS) entry which is preliminary data.</text>
</comment>
<dbReference type="Proteomes" id="UP001154282">
    <property type="component" value="Unassembled WGS sequence"/>
</dbReference>
<keyword evidence="1" id="KW-1133">Transmembrane helix</keyword>
<name>A0AAV0QX12_9ROSI</name>
<feature type="transmembrane region" description="Helical" evidence="1">
    <location>
        <begin position="55"/>
        <end position="76"/>
    </location>
</feature>
<organism evidence="2 3">
    <name type="scientific">Linum tenue</name>
    <dbReference type="NCBI Taxonomy" id="586396"/>
    <lineage>
        <taxon>Eukaryota</taxon>
        <taxon>Viridiplantae</taxon>
        <taxon>Streptophyta</taxon>
        <taxon>Embryophyta</taxon>
        <taxon>Tracheophyta</taxon>
        <taxon>Spermatophyta</taxon>
        <taxon>Magnoliopsida</taxon>
        <taxon>eudicotyledons</taxon>
        <taxon>Gunneridae</taxon>
        <taxon>Pentapetalae</taxon>
        <taxon>rosids</taxon>
        <taxon>fabids</taxon>
        <taxon>Malpighiales</taxon>
        <taxon>Linaceae</taxon>
        <taxon>Linum</taxon>
    </lineage>
</organism>
<keyword evidence="1" id="KW-0812">Transmembrane</keyword>
<protein>
    <recommendedName>
        <fullName evidence="4">Tetraspanin-19</fullName>
    </recommendedName>
</protein>
<feature type="transmembrane region" description="Helical" evidence="1">
    <location>
        <begin position="149"/>
        <end position="168"/>
    </location>
</feature>
<accession>A0AAV0QX12</accession>
<dbReference type="AlphaFoldDB" id="A0AAV0QX12"/>